<dbReference type="EMBL" id="FNIM01000001">
    <property type="protein sequence ID" value="SDN23504.1"/>
    <property type="molecule type" value="Genomic_DNA"/>
</dbReference>
<proteinExistence type="predicted"/>
<organism evidence="2 3">
    <name type="scientific">Actinomyces ruminicola</name>
    <dbReference type="NCBI Taxonomy" id="332524"/>
    <lineage>
        <taxon>Bacteria</taxon>
        <taxon>Bacillati</taxon>
        <taxon>Actinomycetota</taxon>
        <taxon>Actinomycetes</taxon>
        <taxon>Actinomycetales</taxon>
        <taxon>Actinomycetaceae</taxon>
        <taxon>Actinomyces</taxon>
    </lineage>
</organism>
<dbReference type="Proteomes" id="UP000198541">
    <property type="component" value="Unassembled WGS sequence"/>
</dbReference>
<dbReference type="SUPFAM" id="SSF69304">
    <property type="entry name" value="Tricorn protease N-terminal domain"/>
    <property type="match status" value="1"/>
</dbReference>
<evidence type="ECO:0008006" key="4">
    <source>
        <dbReference type="Google" id="ProtNLM"/>
    </source>
</evidence>
<evidence type="ECO:0000256" key="1">
    <source>
        <dbReference type="SAM" id="MobiDB-lite"/>
    </source>
</evidence>
<accession>A0A1G9ZQP5</accession>
<evidence type="ECO:0000313" key="2">
    <source>
        <dbReference type="EMBL" id="SDN23504.1"/>
    </source>
</evidence>
<dbReference type="InterPro" id="IPR006311">
    <property type="entry name" value="TAT_signal"/>
</dbReference>
<protein>
    <recommendedName>
        <fullName evidence="4">Lipoprotein LpqB beta-propeller domain-containing protein</fullName>
    </recommendedName>
</protein>
<sequence>MALIRMLSRRRLLTVVAASAGMLVVGCSRNQPAPEPTDGATSAASPHGATATDAPQASTLPFSLSGMPVTVAPVEVKQTAQPAELSPQWSFGGDYAQIGVLPLSTEEVFGSASSNPNALMSYAAAILTAEGAETLTSEPPEIVDPADYFEPQDGSATADWIVWRAATVNIDSELSSVIDNWQLWAYGRTTGSGAVLIGTAEELNGTTETPAGPLEVVPTTDGTDVYWASAVYADDRWERQVLCYALDGRKPPSVVAAGDLPAAVAGGVLFAVPDTEGALTTLAHWNRLSETAETILSITSTDSSWQITGVWAAGNHRALAVSSTTAGAGTYIGLWDEEQPGPATWLHAPSTVIIGSAGATRFAWGSGSDGQEADMYAVAWDGTDLVGLGEAIGYSRPTLSPDGATVLVPASDGMTAASWTVASF</sequence>
<feature type="region of interest" description="Disordered" evidence="1">
    <location>
        <begin position="29"/>
        <end position="59"/>
    </location>
</feature>
<name>A0A1G9ZQP5_9ACTO</name>
<evidence type="ECO:0000313" key="3">
    <source>
        <dbReference type="Proteomes" id="UP000198541"/>
    </source>
</evidence>
<dbReference type="PROSITE" id="PS51257">
    <property type="entry name" value="PROKAR_LIPOPROTEIN"/>
    <property type="match status" value="1"/>
</dbReference>
<dbReference type="AlphaFoldDB" id="A0A1G9ZQP5"/>
<gene>
    <name evidence="2" type="ORF">SAMN05216355_101348</name>
</gene>
<reference evidence="3" key="1">
    <citation type="submission" date="2016-10" db="EMBL/GenBank/DDBJ databases">
        <authorList>
            <person name="Varghese N."/>
            <person name="Submissions S."/>
        </authorList>
    </citation>
    <scope>NUCLEOTIDE SEQUENCE [LARGE SCALE GENOMIC DNA]</scope>
    <source>
        <strain evidence="3">DSM 27982</strain>
    </source>
</reference>
<keyword evidence="3" id="KW-1185">Reference proteome</keyword>
<dbReference type="PROSITE" id="PS51318">
    <property type="entry name" value="TAT"/>
    <property type="match status" value="1"/>
</dbReference>